<evidence type="ECO:0000256" key="1">
    <source>
        <dbReference type="SAM" id="MobiDB-lite"/>
    </source>
</evidence>
<feature type="non-terminal residue" evidence="3">
    <location>
        <position position="1413"/>
    </location>
</feature>
<feature type="region of interest" description="Disordered" evidence="1">
    <location>
        <begin position="948"/>
        <end position="977"/>
    </location>
</feature>
<dbReference type="Proteomes" id="UP000735302">
    <property type="component" value="Unassembled WGS sequence"/>
</dbReference>
<dbReference type="GO" id="GO:0004674">
    <property type="term" value="F:protein serine/threonine kinase activity"/>
    <property type="evidence" value="ECO:0007669"/>
    <property type="project" value="InterPro"/>
</dbReference>
<protein>
    <submittedName>
        <fullName evidence="3">Serine-protein kinase atm-like</fullName>
    </submittedName>
</protein>
<dbReference type="InterPro" id="IPR003151">
    <property type="entry name" value="PIK-rel_kinase_FAT"/>
</dbReference>
<evidence type="ECO:0000259" key="2">
    <source>
        <dbReference type="Pfam" id="PF02259"/>
    </source>
</evidence>
<reference evidence="3 4" key="1">
    <citation type="journal article" date="2021" name="Elife">
        <title>Chloroplast acquisition without the gene transfer in kleptoplastic sea slugs, Plakobranchus ocellatus.</title>
        <authorList>
            <person name="Maeda T."/>
            <person name="Takahashi S."/>
            <person name="Yoshida T."/>
            <person name="Shimamura S."/>
            <person name="Takaki Y."/>
            <person name="Nagai Y."/>
            <person name="Toyoda A."/>
            <person name="Suzuki Y."/>
            <person name="Arimoto A."/>
            <person name="Ishii H."/>
            <person name="Satoh N."/>
            <person name="Nishiyama T."/>
            <person name="Hasebe M."/>
            <person name="Maruyama T."/>
            <person name="Minagawa J."/>
            <person name="Obokata J."/>
            <person name="Shigenobu S."/>
        </authorList>
    </citation>
    <scope>NUCLEOTIDE SEQUENCE [LARGE SCALE GENOMIC DNA]</scope>
</reference>
<dbReference type="InterPro" id="IPR038980">
    <property type="entry name" value="ATM_plant"/>
</dbReference>
<dbReference type="EMBL" id="BLXT01004605">
    <property type="protein sequence ID" value="GFO15199.1"/>
    <property type="molecule type" value="Genomic_DNA"/>
</dbReference>
<feature type="compositionally biased region" description="Basic and acidic residues" evidence="1">
    <location>
        <begin position="948"/>
        <end position="959"/>
    </location>
</feature>
<organism evidence="3 4">
    <name type="scientific">Plakobranchus ocellatus</name>
    <dbReference type="NCBI Taxonomy" id="259542"/>
    <lineage>
        <taxon>Eukaryota</taxon>
        <taxon>Metazoa</taxon>
        <taxon>Spiralia</taxon>
        <taxon>Lophotrochozoa</taxon>
        <taxon>Mollusca</taxon>
        <taxon>Gastropoda</taxon>
        <taxon>Heterobranchia</taxon>
        <taxon>Euthyneura</taxon>
        <taxon>Panpulmonata</taxon>
        <taxon>Sacoglossa</taxon>
        <taxon>Placobranchoidea</taxon>
        <taxon>Plakobranchidae</taxon>
        <taxon>Plakobranchus</taxon>
    </lineage>
</organism>
<keyword evidence="3" id="KW-0418">Kinase</keyword>
<proteinExistence type="predicted"/>
<dbReference type="PANTHER" id="PTHR37079:SF4">
    <property type="entry name" value="SERINE_THREONINE-PROTEIN KINASE ATM"/>
    <property type="match status" value="1"/>
</dbReference>
<comment type="caution">
    <text evidence="3">The sequence shown here is derived from an EMBL/GenBank/DDBJ whole genome shotgun (WGS) entry which is preliminary data.</text>
</comment>
<dbReference type="PANTHER" id="PTHR37079">
    <property type="entry name" value="SERINE/THREONINE-PROTEIN KINASE ATM"/>
    <property type="match status" value="1"/>
</dbReference>
<evidence type="ECO:0000313" key="4">
    <source>
        <dbReference type="Proteomes" id="UP000735302"/>
    </source>
</evidence>
<dbReference type="Pfam" id="PF02259">
    <property type="entry name" value="FAT"/>
    <property type="match status" value="1"/>
</dbReference>
<feature type="domain" description="PIK-related kinase FAT" evidence="2">
    <location>
        <begin position="1092"/>
        <end position="1403"/>
    </location>
</feature>
<accession>A0AAV4B519</accession>
<name>A0AAV4B519_9GAST</name>
<keyword evidence="4" id="KW-1185">Reference proteome</keyword>
<gene>
    <name evidence="3" type="ORF">PoB_004170400</name>
</gene>
<evidence type="ECO:0000313" key="3">
    <source>
        <dbReference type="EMBL" id="GFO15199.1"/>
    </source>
</evidence>
<dbReference type="GO" id="GO:0006974">
    <property type="term" value="P:DNA damage response"/>
    <property type="evidence" value="ECO:0007669"/>
    <property type="project" value="InterPro"/>
</dbReference>
<keyword evidence="3" id="KW-0808">Transferase</keyword>
<feature type="compositionally biased region" description="Polar residues" evidence="1">
    <location>
        <begin position="963"/>
        <end position="977"/>
    </location>
</feature>
<sequence length="1413" mass="157092">MKWKSDSDCSWGQLMVEHNDQTGNNGRDSPGFSLCTVNQQFPRLLLETSLTVRAFVAGSLNWLFVGSDTSMQRDRRTQTKIFDEIFMLCSELVNIERGTTLHSKDELANDQGIFLHVLLTIIKCSPVCEKHCLLGLFQMVADKEISLELVKKMLLQACSHLGYADVEQYLSSHLPYLVYNWLHDKMVGSPLADFPYQLLGYTEVAQFTRAYPNLVVSTLLATKPDIGQVQAVLTLAKLDVHSSLLSALPDILVHILPPFAAKSGLDKGEATPSTSQQALTKQCQEANKCFSALKQGLSEQEINERVCDRLGVIVVKVFSCLQVKGYTNTDVLQSMVYPESNPPCYSEDKIVLTLNYLARNFNDDSGGTEFSLVGLLAKIPNGLHEVFLSLSSQLWKAHHAHEGSRCLQMVGIFARLVLKELRPGGGGRGGSAKTAATVIVRDILNRLLVILRGRTGNGKHVSVKSPSYEEDMTLSCLGILQIVCSAVLVNCPKELLQFVHSLVDAVAHVAGLSEAIDQSALQILHTLIMPGRQGVTSCPELNEALTLLNPLPHLPVLADLRATLEAKQDNQSRPLPKLLMEFMTVCDMTRDFPSQGLAMRLENLSRTIAKHHSQLEALALTKKGLSELRMVVQQLACLTTAECPTVSSAAASCLGAIGPINLQVLSLSRQSGKIGQALELYKGQENEKYCWLFHALDASLMDESLEVVATASSVLQKVLATEASKQFERHFIKTTKGQNSLFYHLQPFKNCGPNDPDPDQKPSLALALVDRRELWLGETGLTTQTYETWVKAVVAALLSTGAVKDAVMEKIGPLCAIKVNISESGLPYLVHEMLREGADACREILSRQFAVFFHTHCLQQRASQHSSVSVNYPMVMNKKSIRTMLSVVQFLRTQKRPPPSTGEQHTAWQNNLWLDLDYLEVARAAQYCGASFSTVLFTEIHWGMKRQAVESRPHQRNHADPVNGSQGQGSQLTSPVCSDQGEYQTLLMEAHKDIGDPDGIYGCGAGKKADMRTRVETYLHEHQQDKALTTLDIALSSDRSESITPLLQVLQSCGAEYVLQQCLPRIQDSSGNPSGVAVSTQGASAAPNDMDELRYQAAWRLGQWDLSLPSRQSDHAPLHESVYRCLTSIRDGQLDVAKKSLQAARMEAVLSFDPDVETCTHMYPYLSQLQCLGYLDQMLLQLQVADISIKQTLPSSSQLTEFRFQESLLQLMAATNRTLVSCGKRQGEAMEVRALWNLALQGRKAKHFQVAERAIQNLHLKLRCTRSGRDLGDLTYEQLLLEQAKLFWARSEVDIAKNILYGLLQSHSQKLDPAMRLQSLVLYGNWLAETKSETPSVIMNDFFQKAVDVLQDKPEDLFPDKTVLQAFVSLASFADEQYQQIADYMHSPVYEEKLRLLSQSKSELEEFRRMRVQ</sequence>